<dbReference type="InterPro" id="IPR042150">
    <property type="entry name" value="MmRce1-like"/>
</dbReference>
<evidence type="ECO:0000313" key="3">
    <source>
        <dbReference type="EMBL" id="RRK32412.1"/>
    </source>
</evidence>
<dbReference type="EMBL" id="RHJS01000002">
    <property type="protein sequence ID" value="RRK32412.1"/>
    <property type="molecule type" value="Genomic_DNA"/>
</dbReference>
<feature type="domain" description="CAAX prenyl protease 2/Lysostaphin resistance protein A-like" evidence="2">
    <location>
        <begin position="193"/>
        <end position="292"/>
    </location>
</feature>
<feature type="transmembrane region" description="Helical" evidence="1">
    <location>
        <begin position="227"/>
        <end position="248"/>
    </location>
</feature>
<name>A0A426DIA3_9FIRM</name>
<organism evidence="3 4">
    <name type="scientific">Schaedlerella arabinosiphila</name>
    <dbReference type="NCBI Taxonomy" id="2044587"/>
    <lineage>
        <taxon>Bacteria</taxon>
        <taxon>Bacillati</taxon>
        <taxon>Bacillota</taxon>
        <taxon>Clostridia</taxon>
        <taxon>Lachnospirales</taxon>
        <taxon>Lachnospiraceae</taxon>
        <taxon>Schaedlerella</taxon>
    </lineage>
</organism>
<comment type="caution">
    <text evidence="3">The sequence shown here is derived from an EMBL/GenBank/DDBJ whole genome shotgun (WGS) entry which is preliminary data.</text>
</comment>
<feature type="transmembrane region" description="Helical" evidence="1">
    <location>
        <begin position="185"/>
        <end position="206"/>
    </location>
</feature>
<keyword evidence="4" id="KW-1185">Reference proteome</keyword>
<dbReference type="GO" id="GO:0006508">
    <property type="term" value="P:proteolysis"/>
    <property type="evidence" value="ECO:0007669"/>
    <property type="project" value="UniProtKB-KW"/>
</dbReference>
<reference evidence="3" key="1">
    <citation type="submission" date="2018-10" db="EMBL/GenBank/DDBJ databases">
        <title>Schaedlerella arabinophila gen. nov. sp. nov., isolated from the mouse intestinal tract and comparative analysis with the genome of the closely related altered Schaedler flora strain ASF502.</title>
        <authorList>
            <person name="Miyake S."/>
            <person name="Soh M."/>
            <person name="Seedorf H."/>
        </authorList>
    </citation>
    <scope>NUCLEOTIDE SEQUENCE [LARGE SCALE GENOMIC DNA]</scope>
    <source>
        <strain evidence="3">DSM 106076</strain>
    </source>
</reference>
<dbReference type="RefSeq" id="WP_125127880.1">
    <property type="nucleotide sequence ID" value="NZ_RHJS01000002.1"/>
</dbReference>
<feature type="transmembrane region" description="Helical" evidence="1">
    <location>
        <begin position="281"/>
        <end position="302"/>
    </location>
</feature>
<dbReference type="GO" id="GO:0004175">
    <property type="term" value="F:endopeptidase activity"/>
    <property type="evidence" value="ECO:0007669"/>
    <property type="project" value="UniProtKB-ARBA"/>
</dbReference>
<proteinExistence type="predicted"/>
<evidence type="ECO:0000259" key="2">
    <source>
        <dbReference type="Pfam" id="PF02517"/>
    </source>
</evidence>
<keyword evidence="3" id="KW-0482">Metalloprotease</keyword>
<feature type="transmembrane region" description="Helical" evidence="1">
    <location>
        <begin position="72"/>
        <end position="93"/>
    </location>
</feature>
<dbReference type="InterPro" id="IPR003675">
    <property type="entry name" value="Rce1/LyrA-like_dom"/>
</dbReference>
<feature type="transmembrane region" description="Helical" evidence="1">
    <location>
        <begin position="12"/>
        <end position="33"/>
    </location>
</feature>
<dbReference type="PANTHER" id="PTHR35797">
    <property type="entry name" value="PROTEASE-RELATED"/>
    <property type="match status" value="1"/>
</dbReference>
<keyword evidence="1" id="KW-1133">Transmembrane helix</keyword>
<dbReference type="GO" id="GO:0080120">
    <property type="term" value="P:CAAX-box protein maturation"/>
    <property type="evidence" value="ECO:0007669"/>
    <property type="project" value="UniProtKB-ARBA"/>
</dbReference>
<evidence type="ECO:0000256" key="1">
    <source>
        <dbReference type="SAM" id="Phobius"/>
    </source>
</evidence>
<sequence>MMFSKTEKRQLMIFVAIAYGITYLLGILMWYGSMKQVDLALFANAQMMYPAMGVMLAFLLTRREDTEMPKAFFRSFTAVTILMIVCTVLSVLMPDRMAEMPGGTVSAWLIAVNYIQIAGCILGLIFLLISGKKKRAAYGLGWKNWKLSAACIFLFLGLYFLRTAIAYAAIGGLSYFFDIFKTADAWVLLGILPLNFLLGYIAFFGEEYGWRYYLQPILQKKFGLKKGVLILGVVWGLWHLPLDFFFYVTPDKGLIMTTNQIINCVGLGIFFAYAYMKTENIWVPVILHFLNNNLILVTSGQFSADVLQNQSVSWAAIPAALLLNGVLYGVFILAKPFREKKEESVSLDAGQSKGMAV</sequence>
<protein>
    <submittedName>
        <fullName evidence="3">CPBP family intramembrane metalloprotease</fullName>
    </submittedName>
</protein>
<feature type="transmembrane region" description="Helical" evidence="1">
    <location>
        <begin position="314"/>
        <end position="334"/>
    </location>
</feature>
<feature type="transmembrane region" description="Helical" evidence="1">
    <location>
        <begin position="39"/>
        <end position="60"/>
    </location>
</feature>
<dbReference type="PANTHER" id="PTHR35797:SF1">
    <property type="entry name" value="PROTEASE"/>
    <property type="match status" value="1"/>
</dbReference>
<keyword evidence="1" id="KW-0812">Transmembrane</keyword>
<keyword evidence="3" id="KW-0378">Hydrolase</keyword>
<evidence type="ECO:0000313" key="4">
    <source>
        <dbReference type="Proteomes" id="UP000274920"/>
    </source>
</evidence>
<feature type="transmembrane region" description="Helical" evidence="1">
    <location>
        <begin position="150"/>
        <end position="173"/>
    </location>
</feature>
<dbReference type="Proteomes" id="UP000274920">
    <property type="component" value="Unassembled WGS sequence"/>
</dbReference>
<accession>A0A426DIA3</accession>
<keyword evidence="3" id="KW-0645">Protease</keyword>
<feature type="transmembrane region" description="Helical" evidence="1">
    <location>
        <begin position="105"/>
        <end position="129"/>
    </location>
</feature>
<dbReference type="AlphaFoldDB" id="A0A426DIA3"/>
<feature type="transmembrane region" description="Helical" evidence="1">
    <location>
        <begin position="254"/>
        <end position="274"/>
    </location>
</feature>
<dbReference type="GO" id="GO:0008237">
    <property type="term" value="F:metallopeptidase activity"/>
    <property type="evidence" value="ECO:0007669"/>
    <property type="project" value="UniProtKB-KW"/>
</dbReference>
<gene>
    <name evidence="3" type="ORF">EBB54_14375</name>
</gene>
<keyword evidence="1" id="KW-0472">Membrane</keyword>
<dbReference type="Pfam" id="PF02517">
    <property type="entry name" value="Rce1-like"/>
    <property type="match status" value="1"/>
</dbReference>